<dbReference type="Pfam" id="PF01576">
    <property type="entry name" value="Myosin_tail_1"/>
    <property type="match status" value="1"/>
</dbReference>
<evidence type="ECO:0000313" key="4">
    <source>
        <dbReference type="EMBL" id="KAH9594376.1"/>
    </source>
</evidence>
<feature type="coiled-coil region" evidence="2">
    <location>
        <begin position="291"/>
        <end position="476"/>
    </location>
</feature>
<evidence type="ECO:0000256" key="2">
    <source>
        <dbReference type="SAM" id="Coils"/>
    </source>
</evidence>
<evidence type="ECO:0000256" key="1">
    <source>
        <dbReference type="ARBA" id="ARBA00023054"/>
    </source>
</evidence>
<dbReference type="SUPFAM" id="SSF90257">
    <property type="entry name" value="Myosin rod fragments"/>
    <property type="match status" value="1"/>
</dbReference>
<dbReference type="GO" id="GO:0016459">
    <property type="term" value="C:myosin complex"/>
    <property type="evidence" value="ECO:0007669"/>
    <property type="project" value="InterPro"/>
</dbReference>
<dbReference type="EMBL" id="AMPZ03000001">
    <property type="protein sequence ID" value="KAH9594376.1"/>
    <property type="molecule type" value="Genomic_DNA"/>
</dbReference>
<dbReference type="RefSeq" id="XP_051073492.1">
    <property type="nucleotide sequence ID" value="XM_051213781.1"/>
</dbReference>
<comment type="caution">
    <text evidence="4">The sequence shown here is derived from an EMBL/GenBank/DDBJ whole genome shotgun (WGS) entry which is preliminary data.</text>
</comment>
<organism evidence="4 5">
    <name type="scientific">Schistosoma haematobium</name>
    <name type="common">Blood fluke</name>
    <dbReference type="NCBI Taxonomy" id="6185"/>
    <lineage>
        <taxon>Eukaryota</taxon>
        <taxon>Metazoa</taxon>
        <taxon>Spiralia</taxon>
        <taxon>Lophotrochozoa</taxon>
        <taxon>Platyhelminthes</taxon>
        <taxon>Trematoda</taxon>
        <taxon>Digenea</taxon>
        <taxon>Strigeidida</taxon>
        <taxon>Schistosomatoidea</taxon>
        <taxon>Schistosomatidae</taxon>
        <taxon>Schistosoma</taxon>
    </lineage>
</organism>
<dbReference type="GeneID" id="24595027"/>
<dbReference type="AlphaFoldDB" id="A0A922S4Z8"/>
<dbReference type="CTD" id="24595027"/>
<protein>
    <recommendedName>
        <fullName evidence="3">Myosin tail domain-containing protein</fullName>
    </recommendedName>
</protein>
<dbReference type="InterPro" id="IPR002928">
    <property type="entry name" value="Myosin_tail"/>
</dbReference>
<keyword evidence="1 2" id="KW-0175">Coiled coil</keyword>
<feature type="coiled-coil region" evidence="2">
    <location>
        <begin position="27"/>
        <end position="202"/>
    </location>
</feature>
<reference evidence="4" key="1">
    <citation type="journal article" date="2012" name="Nat. Genet.">
        <title>Whole-genome sequence of Schistosoma haematobium.</title>
        <authorList>
            <person name="Young N.D."/>
            <person name="Jex A.R."/>
            <person name="Li B."/>
            <person name="Liu S."/>
            <person name="Yang L."/>
            <person name="Xiong Z."/>
            <person name="Li Y."/>
            <person name="Cantacessi C."/>
            <person name="Hall R.S."/>
            <person name="Xu X."/>
            <person name="Chen F."/>
            <person name="Wu X."/>
            <person name="Zerlotini A."/>
            <person name="Oliveira G."/>
            <person name="Hofmann A."/>
            <person name="Zhang G."/>
            <person name="Fang X."/>
            <person name="Kang Y."/>
            <person name="Campbell B.E."/>
            <person name="Loukas A."/>
            <person name="Ranganathan S."/>
            <person name="Rollinson D."/>
            <person name="Rinaldi G."/>
            <person name="Brindley P.J."/>
            <person name="Yang H."/>
            <person name="Wang J."/>
            <person name="Wang J."/>
            <person name="Gasser R.B."/>
        </authorList>
    </citation>
    <scope>NUCLEOTIDE SEQUENCE</scope>
</reference>
<keyword evidence="5" id="KW-1185">Reference proteome</keyword>
<proteinExistence type="predicted"/>
<name>A0A922S4Z8_SCHHA</name>
<reference evidence="4" key="3">
    <citation type="submission" date="2021-06" db="EMBL/GenBank/DDBJ databases">
        <title>Chromosome-level genome assembly for S. haematobium.</title>
        <authorList>
            <person name="Stroehlein A.J."/>
        </authorList>
    </citation>
    <scope>NUCLEOTIDE SEQUENCE</scope>
</reference>
<reference evidence="4" key="2">
    <citation type="journal article" date="2019" name="Gigascience">
        <title>High-quality Schistosoma haematobium genome achieved by single-molecule and long-range sequencing.</title>
        <authorList>
            <person name="Stroehlein A.J."/>
            <person name="Korhonen P.K."/>
            <person name="Chong T.M."/>
            <person name="Lim Y.L."/>
            <person name="Chan K.G."/>
            <person name="Webster B."/>
            <person name="Rollinson D."/>
            <person name="Brindley P.J."/>
            <person name="Gasser R.B."/>
            <person name="Young N.D."/>
        </authorList>
    </citation>
    <scope>NUCLEOTIDE SEQUENCE</scope>
</reference>
<dbReference type="PANTHER" id="PTHR18937">
    <property type="entry name" value="STRUCTURAL MAINTENANCE OF CHROMOSOMES SMC FAMILY MEMBER"/>
    <property type="match status" value="1"/>
</dbReference>
<dbReference type="Proteomes" id="UP000471633">
    <property type="component" value="Unassembled WGS sequence"/>
</dbReference>
<evidence type="ECO:0000313" key="5">
    <source>
        <dbReference type="Proteomes" id="UP000471633"/>
    </source>
</evidence>
<feature type="domain" description="Myosin tail" evidence="3">
    <location>
        <begin position="30"/>
        <end position="324"/>
    </location>
</feature>
<sequence>MAAIQLDDRDRTIAMGRGLYRSSSPGTIRLETRVKDLEDQLDEERSLRIKTERELAEINAEFDILNADFQNAREQISQQEETIKRREQEFARVHRELGTIRDANEESLENLRRRHQTTVNDLNLEINVLQKAKSKAEKERSEMARQLENAFIEVEDANKAKTVAQSKQETLESQTIRLRANYEESQKRITELNSQNAQLIAEATEQARTIEKLNTSLASCQRAQSIAESVGEDHKRALEEEIKTRTLVQNKLNTVQQELDTLIHRADDEAESVVKLQTQVTRLTSELTQTKTKYEKEFNEKTEEFDELKRRLNNRINELTESYELERGRVISLERTKNQLANQCQEIQSQLDNLFAECTEHVQTIKSLESQKTELESVLEETQTEESNLRTKCGLLQRDLIQIRAVKSELEERLTVLEKENKQNTEKLKETKERLSVVNRQVTDLESSRARLETERDNLDSTLKDTEDALHECETRYQTTYSALSTLRNEFERQSRDKEEEVESLR</sequence>
<dbReference type="Gene3D" id="1.10.287.1490">
    <property type="match status" value="1"/>
</dbReference>
<accession>A0A922S4Z8</accession>
<gene>
    <name evidence="4" type="ORF">MS3_00005684</name>
</gene>
<reference evidence="4" key="4">
    <citation type="journal article" date="2022" name="PLoS Pathog.">
        <title>Chromosome-level genome of Schistosoma haematobium underpins genome-wide explorations of molecular variation.</title>
        <authorList>
            <person name="Stroehlein A.J."/>
            <person name="Korhonen P.K."/>
            <person name="Lee V.V."/>
            <person name="Ralph S.A."/>
            <person name="Mentink-Kane M."/>
            <person name="You H."/>
            <person name="McManus D.P."/>
            <person name="Tchuente L.T."/>
            <person name="Stothard J.R."/>
            <person name="Kaur P."/>
            <person name="Dudchenko O."/>
            <person name="Aiden E.L."/>
            <person name="Yang B."/>
            <person name="Yang H."/>
            <person name="Emery A.M."/>
            <person name="Webster B.L."/>
            <person name="Brindley P.J."/>
            <person name="Rollinson D."/>
            <person name="Chang B.C.H."/>
            <person name="Gasser R.B."/>
            <person name="Young N.D."/>
        </authorList>
    </citation>
    <scope>NUCLEOTIDE SEQUENCE</scope>
</reference>
<evidence type="ECO:0000259" key="3">
    <source>
        <dbReference type="Pfam" id="PF01576"/>
    </source>
</evidence>